<gene>
    <name evidence="5" type="primary">ytrB_2</name>
    <name evidence="5" type="ORF">Mal64_27560</name>
</gene>
<dbReference type="GO" id="GO:0016887">
    <property type="term" value="F:ATP hydrolysis activity"/>
    <property type="evidence" value="ECO:0007669"/>
    <property type="project" value="InterPro"/>
</dbReference>
<dbReference type="PANTHER" id="PTHR42939:SF1">
    <property type="entry name" value="ABC TRANSPORTER ATP-BINDING PROTEIN ALBC-RELATED"/>
    <property type="match status" value="1"/>
</dbReference>
<evidence type="ECO:0000259" key="4">
    <source>
        <dbReference type="PROSITE" id="PS50893"/>
    </source>
</evidence>
<dbReference type="PROSITE" id="PS50893">
    <property type="entry name" value="ABC_TRANSPORTER_2"/>
    <property type="match status" value="1"/>
</dbReference>
<organism evidence="5 6">
    <name type="scientific">Pseudobythopirellula maris</name>
    <dbReference type="NCBI Taxonomy" id="2527991"/>
    <lineage>
        <taxon>Bacteria</taxon>
        <taxon>Pseudomonadati</taxon>
        <taxon>Planctomycetota</taxon>
        <taxon>Planctomycetia</taxon>
        <taxon>Pirellulales</taxon>
        <taxon>Lacipirellulaceae</taxon>
        <taxon>Pseudobythopirellula</taxon>
    </lineage>
</organism>
<keyword evidence="1" id="KW-0813">Transport</keyword>
<dbReference type="EMBL" id="SJPQ01000003">
    <property type="protein sequence ID" value="TWT87218.1"/>
    <property type="molecule type" value="Genomic_DNA"/>
</dbReference>
<dbReference type="InterPro" id="IPR051782">
    <property type="entry name" value="ABC_Transporter_VariousFunc"/>
</dbReference>
<protein>
    <submittedName>
        <fullName evidence="5">ABC transporter ATP-binding protein YtrB</fullName>
    </submittedName>
</protein>
<keyword evidence="6" id="KW-1185">Reference proteome</keyword>
<feature type="domain" description="ABC transporter" evidence="4">
    <location>
        <begin position="6"/>
        <end position="232"/>
    </location>
</feature>
<sequence>MSTPVISLKSVSKSFGKSRVLRDVSLTVEPGQTFAFLGRNGAGKTTTIRLLLGLLKRDAGEISVLGLDPARDALTLRDRVGYLAEDQAMYGWMRVEELVRFVAPFYTGWDHDLASRYLREFELPLATKIKHLSKGQCVRLGLVLALAHRPELVILDDPALGLDPIMRKQFNRDLITHLQGEGRTVLYSSHLLDEVEPVADMVAILDDGRVLRQEETETLRADVKRLVLRRELLPLVARVARVLDVRPDGDDVAATVEGAEAALAVLAREGTPPRVVDLNLDEIFEAYVAGRVDPELETVQEPQAI</sequence>
<dbReference type="AlphaFoldDB" id="A0A5C5ZJ57"/>
<dbReference type="CDD" id="cd03230">
    <property type="entry name" value="ABC_DR_subfamily_A"/>
    <property type="match status" value="1"/>
</dbReference>
<accession>A0A5C5ZJ57</accession>
<dbReference type="GO" id="GO:0005524">
    <property type="term" value="F:ATP binding"/>
    <property type="evidence" value="ECO:0007669"/>
    <property type="project" value="UniProtKB-KW"/>
</dbReference>
<dbReference type="RefSeq" id="WP_146401170.1">
    <property type="nucleotide sequence ID" value="NZ_SJPQ01000003.1"/>
</dbReference>
<dbReference type="PANTHER" id="PTHR42939">
    <property type="entry name" value="ABC TRANSPORTER ATP-BINDING PROTEIN ALBC-RELATED"/>
    <property type="match status" value="1"/>
</dbReference>
<proteinExistence type="predicted"/>
<dbReference type="Pfam" id="PF00005">
    <property type="entry name" value="ABC_tran"/>
    <property type="match status" value="1"/>
</dbReference>
<dbReference type="InterPro" id="IPR027417">
    <property type="entry name" value="P-loop_NTPase"/>
</dbReference>
<evidence type="ECO:0000256" key="2">
    <source>
        <dbReference type="ARBA" id="ARBA00022741"/>
    </source>
</evidence>
<keyword evidence="2" id="KW-0547">Nucleotide-binding</keyword>
<dbReference type="InterPro" id="IPR003439">
    <property type="entry name" value="ABC_transporter-like_ATP-bd"/>
</dbReference>
<keyword evidence="3 5" id="KW-0067">ATP-binding</keyword>
<comment type="caution">
    <text evidence="5">The sequence shown here is derived from an EMBL/GenBank/DDBJ whole genome shotgun (WGS) entry which is preliminary data.</text>
</comment>
<dbReference type="SUPFAM" id="SSF52540">
    <property type="entry name" value="P-loop containing nucleoside triphosphate hydrolases"/>
    <property type="match status" value="1"/>
</dbReference>
<reference evidence="5 6" key="1">
    <citation type="submission" date="2019-02" db="EMBL/GenBank/DDBJ databases">
        <title>Deep-cultivation of Planctomycetes and their phenomic and genomic characterization uncovers novel biology.</title>
        <authorList>
            <person name="Wiegand S."/>
            <person name="Jogler M."/>
            <person name="Boedeker C."/>
            <person name="Pinto D."/>
            <person name="Vollmers J."/>
            <person name="Rivas-Marin E."/>
            <person name="Kohn T."/>
            <person name="Peeters S.H."/>
            <person name="Heuer A."/>
            <person name="Rast P."/>
            <person name="Oberbeckmann S."/>
            <person name="Bunk B."/>
            <person name="Jeske O."/>
            <person name="Meyerdierks A."/>
            <person name="Storesund J.E."/>
            <person name="Kallscheuer N."/>
            <person name="Luecker S."/>
            <person name="Lage O.M."/>
            <person name="Pohl T."/>
            <person name="Merkel B.J."/>
            <person name="Hornburger P."/>
            <person name="Mueller R.-W."/>
            <person name="Bruemmer F."/>
            <person name="Labrenz M."/>
            <person name="Spormann A.M."/>
            <person name="Op Den Camp H."/>
            <person name="Overmann J."/>
            <person name="Amann R."/>
            <person name="Jetten M.S.M."/>
            <person name="Mascher T."/>
            <person name="Medema M.H."/>
            <person name="Devos D.P."/>
            <person name="Kaster A.-K."/>
            <person name="Ovreas L."/>
            <person name="Rohde M."/>
            <person name="Galperin M.Y."/>
            <person name="Jogler C."/>
        </authorList>
    </citation>
    <scope>NUCLEOTIDE SEQUENCE [LARGE SCALE GENOMIC DNA]</scope>
    <source>
        <strain evidence="5 6">Mal64</strain>
    </source>
</reference>
<dbReference type="SMART" id="SM00382">
    <property type="entry name" value="AAA"/>
    <property type="match status" value="1"/>
</dbReference>
<evidence type="ECO:0000256" key="1">
    <source>
        <dbReference type="ARBA" id="ARBA00022448"/>
    </source>
</evidence>
<evidence type="ECO:0000313" key="5">
    <source>
        <dbReference type="EMBL" id="TWT87218.1"/>
    </source>
</evidence>
<dbReference type="Proteomes" id="UP000315440">
    <property type="component" value="Unassembled WGS sequence"/>
</dbReference>
<dbReference type="InterPro" id="IPR003593">
    <property type="entry name" value="AAA+_ATPase"/>
</dbReference>
<dbReference type="OrthoDB" id="9795548at2"/>
<evidence type="ECO:0000313" key="6">
    <source>
        <dbReference type="Proteomes" id="UP000315440"/>
    </source>
</evidence>
<dbReference type="PROSITE" id="PS00211">
    <property type="entry name" value="ABC_TRANSPORTER_1"/>
    <property type="match status" value="1"/>
</dbReference>
<evidence type="ECO:0000256" key="3">
    <source>
        <dbReference type="ARBA" id="ARBA00022840"/>
    </source>
</evidence>
<name>A0A5C5ZJ57_9BACT</name>
<dbReference type="Gene3D" id="3.40.50.300">
    <property type="entry name" value="P-loop containing nucleotide triphosphate hydrolases"/>
    <property type="match status" value="1"/>
</dbReference>
<dbReference type="InterPro" id="IPR017871">
    <property type="entry name" value="ABC_transporter-like_CS"/>
</dbReference>